<dbReference type="InterPro" id="IPR022776">
    <property type="entry name" value="TRM13/UPF0224_CHHC_Znf_dom"/>
</dbReference>
<evidence type="ECO:0000259" key="13">
    <source>
        <dbReference type="PROSITE" id="PS51800"/>
    </source>
</evidence>
<evidence type="ECO:0000256" key="5">
    <source>
        <dbReference type="ARBA" id="ARBA00022490"/>
    </source>
</evidence>
<dbReference type="AlphaFoldDB" id="E2A3M2"/>
<dbReference type="FunFam" id="3.60.20.10:FF:000022">
    <property type="entry name" value="Proteasome subunit alpha type"/>
    <property type="match status" value="1"/>
</dbReference>
<keyword evidence="6" id="KW-0479">Metal-binding</keyword>
<comment type="similarity">
    <text evidence="11">Belongs to the peptidase T1A family.</text>
</comment>
<dbReference type="Proteomes" id="UP000000311">
    <property type="component" value="Unassembled WGS sequence"/>
</dbReference>
<dbReference type="InterPro" id="IPR001353">
    <property type="entry name" value="Proteasome_sua/b"/>
</dbReference>
<dbReference type="EMBL" id="GL436457">
    <property type="protein sequence ID" value="EFN71914.1"/>
    <property type="molecule type" value="Genomic_DNA"/>
</dbReference>
<evidence type="ECO:0000256" key="6">
    <source>
        <dbReference type="ARBA" id="ARBA00022723"/>
    </source>
</evidence>
<dbReference type="GO" id="GO:0019773">
    <property type="term" value="C:proteasome core complex, alpha-subunit complex"/>
    <property type="evidence" value="ECO:0007669"/>
    <property type="project" value="UniProtKB-UniRule"/>
</dbReference>
<keyword evidence="15" id="KW-1185">Reference proteome</keyword>
<feature type="domain" description="CHHC U11-48K-type" evidence="13">
    <location>
        <begin position="38"/>
        <end position="65"/>
    </location>
</feature>
<feature type="region of interest" description="Disordered" evidence="12">
    <location>
        <begin position="150"/>
        <end position="172"/>
    </location>
</feature>
<dbReference type="InterPro" id="IPR000426">
    <property type="entry name" value="Proteasome_asu_N"/>
</dbReference>
<keyword evidence="10" id="KW-0539">Nucleus</keyword>
<evidence type="ECO:0000256" key="1">
    <source>
        <dbReference type="ARBA" id="ARBA00002000"/>
    </source>
</evidence>
<evidence type="ECO:0000313" key="14">
    <source>
        <dbReference type="EMBL" id="EFN71914.1"/>
    </source>
</evidence>
<dbReference type="FunCoup" id="E2A3M2">
    <property type="interactions" value="1804"/>
</dbReference>
<dbReference type="GO" id="GO:0005737">
    <property type="term" value="C:cytoplasm"/>
    <property type="evidence" value="ECO:0007669"/>
    <property type="project" value="UniProtKB-SubCell"/>
</dbReference>
<dbReference type="OMA" id="PECNDIN"/>
<evidence type="ECO:0000256" key="9">
    <source>
        <dbReference type="ARBA" id="ARBA00022942"/>
    </source>
</evidence>
<dbReference type="PROSITE" id="PS00388">
    <property type="entry name" value="PROTEASOME_ALPHA_1"/>
    <property type="match status" value="1"/>
</dbReference>
<dbReference type="Pfam" id="PF05253">
    <property type="entry name" value="zf-U11-48K"/>
    <property type="match status" value="2"/>
</dbReference>
<evidence type="ECO:0000256" key="3">
    <source>
        <dbReference type="ARBA" id="ARBA00004496"/>
    </source>
</evidence>
<dbReference type="InterPro" id="IPR029055">
    <property type="entry name" value="Ntn_hydrolases_N"/>
</dbReference>
<dbReference type="SMART" id="SM00948">
    <property type="entry name" value="Proteasome_A_N"/>
    <property type="match status" value="1"/>
</dbReference>
<dbReference type="OrthoDB" id="431557at2759"/>
<comment type="function">
    <text evidence="1">The proteasome is a multicatalytic proteinase complex which is characterized by its ability to cleave peptides with Arg, Phe, Tyr, Leu, and Glu adjacent to the leaving group at neutral or slightly basic pH. The proteasome has an ATP-dependent proteolytic activity.</text>
</comment>
<keyword evidence="8" id="KW-0862">Zinc</keyword>
<evidence type="ECO:0000256" key="8">
    <source>
        <dbReference type="ARBA" id="ARBA00022833"/>
    </source>
</evidence>
<dbReference type="GO" id="GO:0005634">
    <property type="term" value="C:nucleus"/>
    <property type="evidence" value="ECO:0007669"/>
    <property type="project" value="UniProtKB-SubCell"/>
</dbReference>
<feature type="domain" description="CHHC U11-48K-type" evidence="13">
    <location>
        <begin position="6"/>
        <end position="33"/>
    </location>
</feature>
<dbReference type="GO" id="GO:0006511">
    <property type="term" value="P:ubiquitin-dependent protein catabolic process"/>
    <property type="evidence" value="ECO:0007669"/>
    <property type="project" value="InterPro"/>
</dbReference>
<protein>
    <recommendedName>
        <fullName evidence="4">Proteasome subunit alpha type-4</fullName>
    </recommendedName>
</protein>
<evidence type="ECO:0000256" key="7">
    <source>
        <dbReference type="ARBA" id="ARBA00022771"/>
    </source>
</evidence>
<keyword evidence="9 11" id="KW-0647">Proteasome</keyword>
<evidence type="ECO:0000256" key="12">
    <source>
        <dbReference type="SAM" id="MobiDB-lite"/>
    </source>
</evidence>
<accession>E2A3M2</accession>
<evidence type="ECO:0000256" key="2">
    <source>
        <dbReference type="ARBA" id="ARBA00004123"/>
    </source>
</evidence>
<evidence type="ECO:0000256" key="4">
    <source>
        <dbReference type="ARBA" id="ARBA00021341"/>
    </source>
</evidence>
<dbReference type="PROSITE" id="PS51475">
    <property type="entry name" value="PROTEASOME_ALPHA_2"/>
    <property type="match status" value="1"/>
</dbReference>
<dbReference type="SUPFAM" id="SSF56235">
    <property type="entry name" value="N-terminal nucleophile aminohydrolases (Ntn hydrolases)"/>
    <property type="match status" value="1"/>
</dbReference>
<dbReference type="InterPro" id="IPR050115">
    <property type="entry name" value="Proteasome_alpha"/>
</dbReference>
<dbReference type="CDD" id="cd03752">
    <property type="entry name" value="proteasome_alpha_type_4"/>
    <property type="match status" value="1"/>
</dbReference>
<keyword evidence="5" id="KW-0963">Cytoplasm</keyword>
<name>E2A3M2_CAMFO</name>
<keyword evidence="7" id="KW-0863">Zinc-finger</keyword>
<organism evidence="15">
    <name type="scientific">Camponotus floridanus</name>
    <name type="common">Florida carpenter ant</name>
    <dbReference type="NCBI Taxonomy" id="104421"/>
    <lineage>
        <taxon>Eukaryota</taxon>
        <taxon>Metazoa</taxon>
        <taxon>Ecdysozoa</taxon>
        <taxon>Arthropoda</taxon>
        <taxon>Hexapoda</taxon>
        <taxon>Insecta</taxon>
        <taxon>Pterygota</taxon>
        <taxon>Neoptera</taxon>
        <taxon>Endopterygota</taxon>
        <taxon>Hymenoptera</taxon>
        <taxon>Apocrita</taxon>
        <taxon>Aculeata</taxon>
        <taxon>Formicoidea</taxon>
        <taxon>Formicidae</taxon>
        <taxon>Formicinae</taxon>
        <taxon>Camponotus</taxon>
    </lineage>
</organism>
<evidence type="ECO:0000256" key="10">
    <source>
        <dbReference type="ARBA" id="ARBA00023242"/>
    </source>
</evidence>
<dbReference type="Pfam" id="PF10584">
    <property type="entry name" value="Proteasome_A_N"/>
    <property type="match status" value="1"/>
</dbReference>
<dbReference type="GO" id="GO:0008270">
    <property type="term" value="F:zinc ion binding"/>
    <property type="evidence" value="ECO:0007669"/>
    <property type="project" value="UniProtKB-KW"/>
</dbReference>
<dbReference type="SUPFAM" id="SSF57667">
    <property type="entry name" value="beta-beta-alpha zinc fingers"/>
    <property type="match status" value="1"/>
</dbReference>
<dbReference type="InterPro" id="IPR036236">
    <property type="entry name" value="Znf_C2H2_sf"/>
</dbReference>
<evidence type="ECO:0000256" key="11">
    <source>
        <dbReference type="PROSITE-ProRule" id="PRU00808"/>
    </source>
</evidence>
<dbReference type="InterPro" id="IPR023332">
    <property type="entry name" value="Proteasome_alpha-type"/>
</dbReference>
<dbReference type="PANTHER" id="PTHR11599">
    <property type="entry name" value="PROTEASOME SUBUNIT ALPHA/BETA"/>
    <property type="match status" value="1"/>
</dbReference>
<comment type="subcellular location">
    <subcellularLocation>
        <location evidence="3">Cytoplasm</location>
    </subcellularLocation>
    <subcellularLocation>
        <location evidence="2">Nucleus</location>
    </subcellularLocation>
</comment>
<dbReference type="PROSITE" id="PS51800">
    <property type="entry name" value="ZF_CHHC_U11_48K"/>
    <property type="match status" value="2"/>
</dbReference>
<dbReference type="Pfam" id="PF00227">
    <property type="entry name" value="Proteasome"/>
    <property type="match status" value="1"/>
</dbReference>
<dbReference type="InParanoid" id="E2A3M2"/>
<proteinExistence type="inferred from homology"/>
<sequence length="490" mass="55563">MEPDLLVSCPYNPAHRIRKYKFMSHVAKCKKTAKTENKVECPLDKSHIVDRDQLRKHIETCPSLGNLINMDTGHVTQEKDIMIDTYRSTENWEEEPEVPSYNPMEASANKQVIRCIPGLSKSEKKKFRDSERMRIANLKGAFNTARTTSLTRDDTVQEPPVRPPCSTPATLYDGETTQDDFDRSQLNDNFHTSTQTKSTNEFQNLFYTTLYDKLAPECNDINQQLEYSLYSNDMARRYDTRTTIFSPEGRLYQVEYAMEAISHAGTCLGILANDGILLVAEKRNTNKLLDEVFFSEKIYKLNDDIVCSVAGITSDANVLTNELRLIAQRYLLQYGEAIPCEQLVSWLCDVKQAYTQYGGKRPFGVSILYMGWDKHYGYQLYQSDPSGNYGGWKATCIGNNSAAAVSSLKQEYKEGETTLKDAMALAIKVLSKTLDMNKLSAEKVEMAILTRENGKTKTKILPANEVDTLIAEHDRLEALAEQAKKEKQKS</sequence>
<evidence type="ECO:0000313" key="15">
    <source>
        <dbReference type="Proteomes" id="UP000000311"/>
    </source>
</evidence>
<dbReference type="Gene3D" id="3.60.20.10">
    <property type="entry name" value="Glutamine Phosphoribosylpyrophosphate, subunit 1, domain 1"/>
    <property type="match status" value="1"/>
</dbReference>
<dbReference type="STRING" id="104421.E2A3M2"/>
<reference evidence="14 15" key="1">
    <citation type="journal article" date="2010" name="Science">
        <title>Genomic comparison of the ants Camponotus floridanus and Harpegnathos saltator.</title>
        <authorList>
            <person name="Bonasio R."/>
            <person name="Zhang G."/>
            <person name="Ye C."/>
            <person name="Mutti N.S."/>
            <person name="Fang X."/>
            <person name="Qin N."/>
            <person name="Donahue G."/>
            <person name="Yang P."/>
            <person name="Li Q."/>
            <person name="Li C."/>
            <person name="Zhang P."/>
            <person name="Huang Z."/>
            <person name="Berger S.L."/>
            <person name="Reinberg D."/>
            <person name="Wang J."/>
            <person name="Liebig J."/>
        </authorList>
    </citation>
    <scope>NUCLEOTIDE SEQUENCE [LARGE SCALE GENOMIC DNA]</scope>
    <source>
        <strain evidence="15">C129</strain>
    </source>
</reference>
<gene>
    <name evidence="14" type="ORF">EAG_03919</name>
</gene>
<dbReference type="NCBIfam" id="NF003075">
    <property type="entry name" value="PRK03996.1"/>
    <property type="match status" value="1"/>
</dbReference>